<organism evidence="4 6">
    <name type="scientific">Moritella viscosa</name>
    <dbReference type="NCBI Taxonomy" id="80854"/>
    <lineage>
        <taxon>Bacteria</taxon>
        <taxon>Pseudomonadati</taxon>
        <taxon>Pseudomonadota</taxon>
        <taxon>Gammaproteobacteria</taxon>
        <taxon>Alteromonadales</taxon>
        <taxon>Moritellaceae</taxon>
        <taxon>Moritella</taxon>
    </lineage>
</organism>
<dbReference type="PROSITE" id="PS51708">
    <property type="entry name" value="CHAD"/>
    <property type="match status" value="1"/>
</dbReference>
<proteinExistence type="predicted"/>
<evidence type="ECO:0000313" key="3">
    <source>
        <dbReference type="EMBL" id="SGY91671.1"/>
    </source>
</evidence>
<dbReference type="PANTHER" id="PTHR39569">
    <property type="entry name" value="INORGANIC TRIPHOSPHATASE"/>
    <property type="match status" value="1"/>
</dbReference>
<evidence type="ECO:0000259" key="1">
    <source>
        <dbReference type="PROSITE" id="PS51707"/>
    </source>
</evidence>
<dbReference type="GeneID" id="61296081"/>
<dbReference type="EMBL" id="FPLD01000065">
    <property type="protein sequence ID" value="SGZ01358.1"/>
    <property type="molecule type" value="Genomic_DNA"/>
</dbReference>
<evidence type="ECO:0000313" key="4">
    <source>
        <dbReference type="EMBL" id="SGZ01358.1"/>
    </source>
</evidence>
<dbReference type="SUPFAM" id="SSF55154">
    <property type="entry name" value="CYTH-like phosphatases"/>
    <property type="match status" value="1"/>
</dbReference>
<accession>A0A1K9Z750</accession>
<dbReference type="Pfam" id="PF05235">
    <property type="entry name" value="CHAD"/>
    <property type="match status" value="1"/>
</dbReference>
<dbReference type="GO" id="GO:0050355">
    <property type="term" value="F:inorganic triphosphate phosphatase activity"/>
    <property type="evidence" value="ECO:0007669"/>
    <property type="project" value="InterPro"/>
</dbReference>
<protein>
    <recommendedName>
        <fullName evidence="7">Adenylate cyclase</fullName>
    </recommendedName>
</protein>
<dbReference type="Proteomes" id="UP000182660">
    <property type="component" value="Unassembled WGS sequence"/>
</dbReference>
<evidence type="ECO:0000313" key="6">
    <source>
        <dbReference type="Proteomes" id="UP000183794"/>
    </source>
</evidence>
<reference evidence="4 6" key="1">
    <citation type="submission" date="2016-11" db="EMBL/GenBank/DDBJ databases">
        <authorList>
            <person name="Jaros S."/>
            <person name="Januszkiewicz K."/>
            <person name="Wedrychowicz H."/>
        </authorList>
    </citation>
    <scope>NUCLEOTIDE SEQUENCE [LARGE SCALE GENOMIC DNA]</scope>
    <source>
        <strain evidence="4">NVI 5450</strain>
    </source>
</reference>
<sequence>MSTEVEIKFVAKPQVKSQLAVLLADYVIIEQAVKPLSNTYFDTTTSQFRQFDFGLRTRKSLNLSEQTIKTAGIVRGGLHQRPEYNLPLQGDFPTLLDFPAEIWPKNTDVAQLQMDLVDLFTTDFERTMWHAKLPNGAEIEVVFDQGMARSGEQSYPICEIELELVCGDITDLFTLAQKITQLGNVRLGNVSKAKRGYQLAGLYTPRIKPLALKMPELETENLRDIFLTTLTQSYAHWQHHEQQYLETQDINALVEVVSAIALIQQTLLSYVNILPEIALKQTELTWLQQELSAVDSASQLKQAMTNNRQFIRKFPEYKRITKELQALQHSYINFTDIETLFNTPRYASIMLSISQLLSQGLSSVKLDSANVLSFANTHLQASWQSVLDSSLSAPQLDADTYLVLHAKLKQNLLIGHCFSHHYSTDKRDKFRLPWQDILQGIDDLAVLQVLMGVAKQQPEAIAKQIEKVLVRKQRSLLDALEQTRHQALTMRPYWLEG</sequence>
<dbReference type="OrthoDB" id="3034217at2"/>
<feature type="domain" description="CYTH" evidence="1">
    <location>
        <begin position="2"/>
        <end position="203"/>
    </location>
</feature>
<name>A0A1K9Z750_9GAMM</name>
<dbReference type="InterPro" id="IPR007899">
    <property type="entry name" value="CHAD_dom"/>
</dbReference>
<feature type="domain" description="CHAD" evidence="2">
    <location>
        <begin position="219"/>
        <end position="474"/>
    </location>
</feature>
<dbReference type="SMART" id="SM01118">
    <property type="entry name" value="CYTH"/>
    <property type="match status" value="1"/>
</dbReference>
<dbReference type="CDD" id="cd07756">
    <property type="entry name" value="CYTH-like_Pase_CHAD"/>
    <property type="match status" value="1"/>
</dbReference>
<dbReference type="InterPro" id="IPR033469">
    <property type="entry name" value="CYTH-like_dom_sf"/>
</dbReference>
<dbReference type="GO" id="GO:0046872">
    <property type="term" value="F:metal ion binding"/>
    <property type="evidence" value="ECO:0007669"/>
    <property type="project" value="TreeGrafter"/>
</dbReference>
<evidence type="ECO:0008006" key="7">
    <source>
        <dbReference type="Google" id="ProtNLM"/>
    </source>
</evidence>
<dbReference type="RefSeq" id="WP_075472222.1">
    <property type="nucleotide sequence ID" value="NZ_CAWQZC010000152.1"/>
</dbReference>
<dbReference type="AlphaFoldDB" id="A0A1K9Z750"/>
<keyword evidence="5" id="KW-1185">Reference proteome</keyword>
<dbReference type="InterPro" id="IPR039013">
    <property type="entry name" value="YgiF"/>
</dbReference>
<dbReference type="Gene3D" id="2.40.320.10">
    <property type="entry name" value="Hypothetical Protein Pfu-838710-001"/>
    <property type="match status" value="1"/>
</dbReference>
<dbReference type="EMBL" id="FPLJ01000052">
    <property type="protein sequence ID" value="SGY91671.1"/>
    <property type="molecule type" value="Genomic_DNA"/>
</dbReference>
<dbReference type="PANTHER" id="PTHR39569:SF1">
    <property type="entry name" value="INORGANIC TRIPHOSPHATASE"/>
    <property type="match status" value="1"/>
</dbReference>
<dbReference type="PROSITE" id="PS51707">
    <property type="entry name" value="CYTH"/>
    <property type="match status" value="1"/>
</dbReference>
<evidence type="ECO:0000259" key="2">
    <source>
        <dbReference type="PROSITE" id="PS51708"/>
    </source>
</evidence>
<dbReference type="Pfam" id="PF01928">
    <property type="entry name" value="CYTH"/>
    <property type="match status" value="1"/>
</dbReference>
<dbReference type="Proteomes" id="UP000183794">
    <property type="component" value="Unassembled WGS sequence"/>
</dbReference>
<evidence type="ECO:0000313" key="5">
    <source>
        <dbReference type="Proteomes" id="UP000182660"/>
    </source>
</evidence>
<dbReference type="InterPro" id="IPR023577">
    <property type="entry name" value="CYTH_domain"/>
</dbReference>
<reference evidence="3 5" key="2">
    <citation type="submission" date="2016-11" db="EMBL/GenBank/DDBJ databases">
        <authorList>
            <person name="Klemetsen T."/>
        </authorList>
    </citation>
    <scope>NUCLEOTIDE SEQUENCE [LARGE SCALE GENOMIC DNA]</scope>
    <source>
        <strain evidence="3">MT 2528</strain>
    </source>
</reference>
<gene>
    <name evidence="3" type="ORF">MT2528_2220</name>
    <name evidence="4" type="ORF">NVI5450_2420</name>
</gene>